<proteinExistence type="inferred from homology"/>
<comment type="subcellular location">
    <subcellularLocation>
        <location evidence="2">Mitochondrion inner membrane</location>
        <topology evidence="2">Single-pass membrane protein</topology>
    </subcellularLocation>
</comment>
<evidence type="ECO:0000256" key="4">
    <source>
        <dbReference type="ARBA" id="ARBA00022692"/>
    </source>
</evidence>
<dbReference type="Proteomes" id="UP000265515">
    <property type="component" value="Unassembled WGS sequence"/>
</dbReference>
<dbReference type="OrthoDB" id="1916310at2759"/>
<evidence type="ECO:0000256" key="1">
    <source>
        <dbReference type="ARBA" id="ARBA00002689"/>
    </source>
</evidence>
<comment type="similarity">
    <text evidence="3">Belongs to the MICOS complex subunit Mic10 family.</text>
</comment>
<evidence type="ECO:0000256" key="8">
    <source>
        <dbReference type="ARBA" id="ARBA00023136"/>
    </source>
</evidence>
<dbReference type="STRING" id="69332.A0A388JWD5"/>
<evidence type="ECO:0000256" key="7">
    <source>
        <dbReference type="ARBA" id="ARBA00023128"/>
    </source>
</evidence>
<name>A0A388JWD5_CHABU</name>
<evidence type="ECO:0008006" key="12">
    <source>
        <dbReference type="Google" id="ProtNLM"/>
    </source>
</evidence>
<dbReference type="InterPro" id="IPR007512">
    <property type="entry name" value="Mic10"/>
</dbReference>
<protein>
    <recommendedName>
        <fullName evidence="12">MICOS complex subunit MIC10</fullName>
    </recommendedName>
</protein>
<evidence type="ECO:0000256" key="9">
    <source>
        <dbReference type="SAM" id="MobiDB-lite"/>
    </source>
</evidence>
<comment type="caution">
    <text evidence="10">The sequence shown here is derived from an EMBL/GenBank/DDBJ whole genome shotgun (WGS) entry which is preliminary data.</text>
</comment>
<dbReference type="Gramene" id="GBG62078">
    <property type="protein sequence ID" value="GBG62078"/>
    <property type="gene ID" value="CBR_g28554"/>
</dbReference>
<evidence type="ECO:0000256" key="3">
    <source>
        <dbReference type="ARBA" id="ARBA00006792"/>
    </source>
</evidence>
<evidence type="ECO:0000313" key="11">
    <source>
        <dbReference type="Proteomes" id="UP000265515"/>
    </source>
</evidence>
<feature type="compositionally biased region" description="Low complexity" evidence="9">
    <location>
        <begin position="89"/>
        <end position="98"/>
    </location>
</feature>
<reference evidence="10 11" key="1">
    <citation type="journal article" date="2018" name="Cell">
        <title>The Chara Genome: Secondary Complexity and Implications for Plant Terrestrialization.</title>
        <authorList>
            <person name="Nishiyama T."/>
            <person name="Sakayama H."/>
            <person name="Vries J.D."/>
            <person name="Buschmann H."/>
            <person name="Saint-Marcoux D."/>
            <person name="Ullrich K.K."/>
            <person name="Haas F.B."/>
            <person name="Vanderstraeten L."/>
            <person name="Becker D."/>
            <person name="Lang D."/>
            <person name="Vosolsobe S."/>
            <person name="Rombauts S."/>
            <person name="Wilhelmsson P.K.I."/>
            <person name="Janitza P."/>
            <person name="Kern R."/>
            <person name="Heyl A."/>
            <person name="Rumpler F."/>
            <person name="Villalobos L.I.A.C."/>
            <person name="Clay J.M."/>
            <person name="Skokan R."/>
            <person name="Toyoda A."/>
            <person name="Suzuki Y."/>
            <person name="Kagoshima H."/>
            <person name="Schijlen E."/>
            <person name="Tajeshwar N."/>
            <person name="Catarino B."/>
            <person name="Hetherington A.J."/>
            <person name="Saltykova A."/>
            <person name="Bonnot C."/>
            <person name="Breuninger H."/>
            <person name="Symeonidi A."/>
            <person name="Radhakrishnan G.V."/>
            <person name="Van Nieuwerburgh F."/>
            <person name="Deforce D."/>
            <person name="Chang C."/>
            <person name="Karol K.G."/>
            <person name="Hedrich R."/>
            <person name="Ulvskov P."/>
            <person name="Glockner G."/>
            <person name="Delwiche C.F."/>
            <person name="Petrasek J."/>
            <person name="Van de Peer Y."/>
            <person name="Friml J."/>
            <person name="Beilby M."/>
            <person name="Dolan L."/>
            <person name="Kohara Y."/>
            <person name="Sugano S."/>
            <person name="Fujiyama A."/>
            <person name="Delaux P.-M."/>
            <person name="Quint M."/>
            <person name="TheiBen G."/>
            <person name="Hagemann M."/>
            <person name="Harholt J."/>
            <person name="Dunand C."/>
            <person name="Zachgo S."/>
            <person name="Langdale J."/>
            <person name="Maumus F."/>
            <person name="Straeten D.V.D."/>
            <person name="Gould S.B."/>
            <person name="Rensing S.A."/>
        </authorList>
    </citation>
    <scope>NUCLEOTIDE SEQUENCE [LARGE SCALE GENOMIC DNA]</scope>
    <source>
        <strain evidence="10 11">S276</strain>
    </source>
</reference>
<dbReference type="AlphaFoldDB" id="A0A388JWD5"/>
<evidence type="ECO:0000256" key="6">
    <source>
        <dbReference type="ARBA" id="ARBA00022989"/>
    </source>
</evidence>
<evidence type="ECO:0000313" key="10">
    <source>
        <dbReference type="EMBL" id="GBG62078.1"/>
    </source>
</evidence>
<keyword evidence="4" id="KW-0812">Transmembrane</keyword>
<dbReference type="OMA" id="DGHIRKW"/>
<keyword evidence="5" id="KW-0999">Mitochondrion inner membrane</keyword>
<dbReference type="GO" id="GO:0061617">
    <property type="term" value="C:MICOS complex"/>
    <property type="evidence" value="ECO:0007669"/>
    <property type="project" value="InterPro"/>
</dbReference>
<evidence type="ECO:0000256" key="2">
    <source>
        <dbReference type="ARBA" id="ARBA00004434"/>
    </source>
</evidence>
<keyword evidence="6" id="KW-1133">Transmembrane helix</keyword>
<dbReference type="PANTHER" id="PTHR21304:SF0">
    <property type="entry name" value="MICOS COMPLEX SUBUNIT MIC10"/>
    <property type="match status" value="1"/>
</dbReference>
<keyword evidence="11" id="KW-1185">Reference proteome</keyword>
<sequence length="121" mass="12975">MAETNVRPKELMVDEKWDRCLDLVLHRSVYGSLAGIAGALLLFRGPSTRLASIAFGAGLGLGSAYTDCSHIFDGHIRKWPMPSPPSPSPNIQSSQSFPDAPTMDSSPTKGDEDVVSSGDER</sequence>
<evidence type="ECO:0000256" key="5">
    <source>
        <dbReference type="ARBA" id="ARBA00022792"/>
    </source>
</evidence>
<gene>
    <name evidence="10" type="ORF">CBR_g28554</name>
</gene>
<accession>A0A388JWD5</accession>
<dbReference type="Pfam" id="PF04418">
    <property type="entry name" value="DUF543"/>
    <property type="match status" value="1"/>
</dbReference>
<feature type="region of interest" description="Disordered" evidence="9">
    <location>
        <begin position="78"/>
        <end position="121"/>
    </location>
</feature>
<dbReference type="EMBL" id="BFEA01000025">
    <property type="protein sequence ID" value="GBG62078.1"/>
    <property type="molecule type" value="Genomic_DNA"/>
</dbReference>
<keyword evidence="7" id="KW-0496">Mitochondrion</keyword>
<organism evidence="10 11">
    <name type="scientific">Chara braunii</name>
    <name type="common">Braun's stonewort</name>
    <dbReference type="NCBI Taxonomy" id="69332"/>
    <lineage>
        <taxon>Eukaryota</taxon>
        <taxon>Viridiplantae</taxon>
        <taxon>Streptophyta</taxon>
        <taxon>Charophyceae</taxon>
        <taxon>Charales</taxon>
        <taxon>Characeae</taxon>
        <taxon>Chara</taxon>
    </lineage>
</organism>
<comment type="function">
    <text evidence="1">Component of the MICOS complex, a large protein complex of the mitochondrial inner membrane that plays crucial roles in the maintenance of crista junctions, inner membrane architecture, and formation of contact sites to the outer membrane.</text>
</comment>
<keyword evidence="8" id="KW-0472">Membrane</keyword>
<dbReference type="PANTHER" id="PTHR21304">
    <property type="entry name" value="MICOS COMPLEX SUBUNIT MIC10"/>
    <property type="match status" value="1"/>
</dbReference>